<accession>A0ABV5M4D5</accession>
<dbReference type="EMBL" id="JBHMCA010000023">
    <property type="protein sequence ID" value="MFB9443714.1"/>
    <property type="molecule type" value="Genomic_DNA"/>
</dbReference>
<name>A0ABV5M4D5_9ACTN</name>
<evidence type="ECO:0000313" key="2">
    <source>
        <dbReference type="Proteomes" id="UP001589608"/>
    </source>
</evidence>
<organism evidence="1 2">
    <name type="scientific">Dactylosporangium vinaceum</name>
    <dbReference type="NCBI Taxonomy" id="53362"/>
    <lineage>
        <taxon>Bacteria</taxon>
        <taxon>Bacillati</taxon>
        <taxon>Actinomycetota</taxon>
        <taxon>Actinomycetes</taxon>
        <taxon>Micromonosporales</taxon>
        <taxon>Micromonosporaceae</taxon>
        <taxon>Dactylosporangium</taxon>
    </lineage>
</organism>
<dbReference type="RefSeq" id="WP_223099416.1">
    <property type="nucleotide sequence ID" value="NZ_CP061913.1"/>
</dbReference>
<evidence type="ECO:0008006" key="3">
    <source>
        <dbReference type="Google" id="ProtNLM"/>
    </source>
</evidence>
<evidence type="ECO:0000313" key="1">
    <source>
        <dbReference type="EMBL" id="MFB9443714.1"/>
    </source>
</evidence>
<keyword evidence="2" id="KW-1185">Reference proteome</keyword>
<sequence>MTVAILAALVGTSAACGDSSDDKTAAAPTTAATTATASPSPTVDLKANTKQVCTKFDSIVTADAFKPIGVQLGLMIQARQSGNKAAETAAAAKAKELADGIAKQITDLKAEAADPKVQAALDKGAAAIQMFGSPDYLAKLNSTADINKLATDLEAAGKDIDTLCA</sequence>
<gene>
    <name evidence="1" type="ORF">ACFFTR_11525</name>
</gene>
<dbReference type="Proteomes" id="UP001589608">
    <property type="component" value="Unassembled WGS sequence"/>
</dbReference>
<proteinExistence type="predicted"/>
<protein>
    <recommendedName>
        <fullName evidence="3">Small secreted protein</fullName>
    </recommendedName>
</protein>
<comment type="caution">
    <text evidence="1">The sequence shown here is derived from an EMBL/GenBank/DDBJ whole genome shotgun (WGS) entry which is preliminary data.</text>
</comment>
<reference evidence="1 2" key="1">
    <citation type="submission" date="2024-09" db="EMBL/GenBank/DDBJ databases">
        <authorList>
            <person name="Sun Q."/>
            <person name="Mori K."/>
        </authorList>
    </citation>
    <scope>NUCLEOTIDE SEQUENCE [LARGE SCALE GENOMIC DNA]</scope>
    <source>
        <strain evidence="1 2">JCM 3307</strain>
    </source>
</reference>